<dbReference type="EMBL" id="PGTY01000002">
    <property type="protein sequence ID" value="PJI85948.1"/>
    <property type="molecule type" value="Genomic_DNA"/>
</dbReference>
<dbReference type="AlphaFoldDB" id="A0A2M8W4W3"/>
<feature type="region of interest" description="Disordered" evidence="1">
    <location>
        <begin position="233"/>
        <end position="262"/>
    </location>
</feature>
<evidence type="ECO:0000313" key="4">
    <source>
        <dbReference type="Proteomes" id="UP000228531"/>
    </source>
</evidence>
<proteinExistence type="predicted"/>
<accession>A0A2M8W4W3</accession>
<dbReference type="PANTHER" id="PTHR35812">
    <property type="entry name" value="LIPOPROTEIN"/>
    <property type="match status" value="1"/>
</dbReference>
<gene>
    <name evidence="3" type="ORF">BC777_2298</name>
</gene>
<keyword evidence="4" id="KW-1185">Reference proteome</keyword>
<evidence type="ECO:0000256" key="1">
    <source>
        <dbReference type="SAM" id="MobiDB-lite"/>
    </source>
</evidence>
<dbReference type="InterPro" id="IPR011460">
    <property type="entry name" value="Lcl_C"/>
</dbReference>
<dbReference type="Proteomes" id="UP000228531">
    <property type="component" value="Unassembled WGS sequence"/>
</dbReference>
<reference evidence="3 4" key="1">
    <citation type="submission" date="2017-11" db="EMBL/GenBank/DDBJ databases">
        <title>Genomic Encyclopedia of Archaeal and Bacterial Type Strains, Phase II (KMG-II): From Individual Species to Whole Genera.</title>
        <authorList>
            <person name="Goeker M."/>
        </authorList>
    </citation>
    <scope>NUCLEOTIDE SEQUENCE [LARGE SCALE GENOMIC DNA]</scope>
    <source>
        <strain evidence="3 4">DSM 29128</strain>
    </source>
</reference>
<name>A0A2M8W4W3_9RHOB</name>
<evidence type="ECO:0000259" key="2">
    <source>
        <dbReference type="Pfam" id="PF07603"/>
    </source>
</evidence>
<organism evidence="3 4">
    <name type="scientific">Yoonia maricola</name>
    <dbReference type="NCBI Taxonomy" id="420999"/>
    <lineage>
        <taxon>Bacteria</taxon>
        <taxon>Pseudomonadati</taxon>
        <taxon>Pseudomonadota</taxon>
        <taxon>Alphaproteobacteria</taxon>
        <taxon>Rhodobacterales</taxon>
        <taxon>Paracoccaceae</taxon>
        <taxon>Yoonia</taxon>
    </lineage>
</organism>
<sequence length="349" mass="38234">MVTPCATHGASLVRSLPEADKNRDGNRWGERYIFEQSSRPDNDDRGIPEIKCIYRQLLLACAFITSSASAASADATYPLTDTGQDTCYETESEIACPDVGDAFFGQDAQFVDTPQSFTDDKDGSVTDNVTSLVWQQDPDDHRLGWQAAQDYWATLDLSGRDDWRVPNLKELFRTSDFSTGLPYLDTNVFILDGCGKDQQFWSRNFYQVGTAHGGAPSAFGVNHATGHIKAYPAEGGTSGAAETLDAPPPPRDSAAEGEEMGTNDFVDVGDGAVLDAATRLMWAKAHAGTRMNWEDALAYVARMNTEGYLGHDDWRLPNIRELQSIVDYSGVFPAVNGDIFETEGADTYF</sequence>
<evidence type="ECO:0000313" key="3">
    <source>
        <dbReference type="EMBL" id="PJI85948.1"/>
    </source>
</evidence>
<protein>
    <submittedName>
        <fullName evidence="3">Uncharacterized protein DUF1566</fullName>
    </submittedName>
</protein>
<dbReference type="PANTHER" id="PTHR35812:SF1">
    <property type="entry name" value="LIPOPROTEIN"/>
    <property type="match status" value="1"/>
</dbReference>
<feature type="domain" description="Lcl C-terminal" evidence="2">
    <location>
        <begin position="271"/>
        <end position="348"/>
    </location>
</feature>
<feature type="domain" description="Lcl C-terminal" evidence="2">
    <location>
        <begin position="124"/>
        <end position="232"/>
    </location>
</feature>
<comment type="caution">
    <text evidence="3">The sequence shown here is derived from an EMBL/GenBank/DDBJ whole genome shotgun (WGS) entry which is preliminary data.</text>
</comment>
<dbReference type="Pfam" id="PF07603">
    <property type="entry name" value="Lcl_C"/>
    <property type="match status" value="2"/>
</dbReference>